<gene>
    <name evidence="1" type="ORF">CRP01_09075</name>
</gene>
<proteinExistence type="predicted"/>
<keyword evidence="2" id="KW-1185">Reference proteome</keyword>
<dbReference type="RefSeq" id="WP_099149708.1">
    <property type="nucleotide sequence ID" value="NZ_PDUD01000013.1"/>
</dbReference>
<protein>
    <recommendedName>
        <fullName evidence="3">Phage tail protein</fullName>
    </recommendedName>
</protein>
<accession>A0A2D0NEQ5</accession>
<dbReference type="AlphaFoldDB" id="A0A2D0NEQ5"/>
<evidence type="ECO:0008006" key="3">
    <source>
        <dbReference type="Google" id="ProtNLM"/>
    </source>
</evidence>
<dbReference type="OrthoDB" id="948275at2"/>
<organism evidence="1 2">
    <name type="scientific">Flavilitoribacter nigricans (strain ATCC 23147 / DSM 23189 / NBRC 102662 / NCIMB 1420 / SS-2)</name>
    <name type="common">Lewinella nigricans</name>
    <dbReference type="NCBI Taxonomy" id="1122177"/>
    <lineage>
        <taxon>Bacteria</taxon>
        <taxon>Pseudomonadati</taxon>
        <taxon>Bacteroidota</taxon>
        <taxon>Saprospiria</taxon>
        <taxon>Saprospirales</taxon>
        <taxon>Lewinellaceae</taxon>
        <taxon>Flavilitoribacter</taxon>
    </lineage>
</organism>
<name>A0A2D0NEQ5_FLAN2</name>
<evidence type="ECO:0000313" key="1">
    <source>
        <dbReference type="EMBL" id="PHN06957.1"/>
    </source>
</evidence>
<evidence type="ECO:0000313" key="2">
    <source>
        <dbReference type="Proteomes" id="UP000223913"/>
    </source>
</evidence>
<dbReference type="EMBL" id="PDUD01000013">
    <property type="protein sequence ID" value="PHN06957.1"/>
    <property type="molecule type" value="Genomic_DNA"/>
</dbReference>
<reference evidence="1 2" key="1">
    <citation type="submission" date="2017-10" db="EMBL/GenBank/DDBJ databases">
        <title>The draft genome sequence of Lewinella nigricans NBRC 102662.</title>
        <authorList>
            <person name="Wang K."/>
        </authorList>
    </citation>
    <scope>NUCLEOTIDE SEQUENCE [LARGE SCALE GENOMIC DNA]</scope>
    <source>
        <strain evidence="1 2">NBRC 102662</strain>
    </source>
</reference>
<dbReference type="Proteomes" id="UP000223913">
    <property type="component" value="Unassembled WGS sequence"/>
</dbReference>
<sequence>MYTIEYVPTAWIDSGNYEKIRSDANNWQYAIPLLPGASWLSMPLLPGGRNWSENGQVTNQGPRYDQGISGVVPKLRPAVAQEIMQMERITFLVRGTDRNGQAWLIGDLHAPLSFEAQADTSDENGLNNYRISFQGETALRSPGYVPVF</sequence>
<comment type="caution">
    <text evidence="1">The sequence shown here is derived from an EMBL/GenBank/DDBJ whole genome shotgun (WGS) entry which is preliminary data.</text>
</comment>